<reference evidence="3" key="1">
    <citation type="journal article" date="2019" name="Int. J. Syst. Evol. Microbiol.">
        <title>The Global Catalogue of Microorganisms (GCM) 10K type strain sequencing project: providing services to taxonomists for standard genome sequencing and annotation.</title>
        <authorList>
            <consortium name="The Broad Institute Genomics Platform"/>
            <consortium name="The Broad Institute Genome Sequencing Center for Infectious Disease"/>
            <person name="Wu L."/>
            <person name="Ma J."/>
        </authorList>
    </citation>
    <scope>NUCLEOTIDE SEQUENCE [LARGE SCALE GENOMIC DNA]</scope>
    <source>
        <strain evidence="3">CCM 8933</strain>
    </source>
</reference>
<dbReference type="RefSeq" id="WP_137628178.1">
    <property type="nucleotide sequence ID" value="NZ_BJDJ01000006.1"/>
</dbReference>
<protein>
    <submittedName>
        <fullName evidence="2">Phage portal protein</fullName>
    </submittedName>
</protein>
<proteinExistence type="predicted"/>
<dbReference type="Proteomes" id="UP001596282">
    <property type="component" value="Unassembled WGS sequence"/>
</dbReference>
<keyword evidence="3" id="KW-1185">Reference proteome</keyword>
<comment type="caution">
    <text evidence="2">The sequence shown here is derived from an EMBL/GenBank/DDBJ whole genome shotgun (WGS) entry which is preliminary data.</text>
</comment>
<dbReference type="NCBIfam" id="TIGR01538">
    <property type="entry name" value="portal_SPP1"/>
    <property type="match status" value="1"/>
</dbReference>
<accession>A0ABW1RWW0</accession>
<organism evidence="2 3">
    <name type="scientific">Lactiplantibacillus daowaiensis</name>
    <dbReference type="NCBI Taxonomy" id="2559918"/>
    <lineage>
        <taxon>Bacteria</taxon>
        <taxon>Bacillati</taxon>
        <taxon>Bacillota</taxon>
        <taxon>Bacilli</taxon>
        <taxon>Lactobacillales</taxon>
        <taxon>Lactobacillaceae</taxon>
        <taxon>Lactiplantibacillus</taxon>
    </lineage>
</organism>
<dbReference type="EMBL" id="JBHSSC010000005">
    <property type="protein sequence ID" value="MFC6180010.1"/>
    <property type="molecule type" value="Genomic_DNA"/>
</dbReference>
<dbReference type="Pfam" id="PF05133">
    <property type="entry name" value="SPP1_portal"/>
    <property type="match status" value="1"/>
</dbReference>
<dbReference type="InterPro" id="IPR006428">
    <property type="entry name" value="Portal_SPP1-type"/>
</dbReference>
<evidence type="ECO:0000313" key="3">
    <source>
        <dbReference type="Proteomes" id="UP001596282"/>
    </source>
</evidence>
<feature type="compositionally biased region" description="Acidic residues" evidence="1">
    <location>
        <begin position="559"/>
        <end position="572"/>
    </location>
</feature>
<sequence length="588" mass="66296">MAETNDLVAHYRSINPEPNSIAMLNGKRFGDRYQFQANQQYQIPADTWRALKPMSADFIEMVQWYVNDHYTNQLPRILELERYYQADNNIHYWLSNKRRGKADKRITSGLPRYITNIRVGYEFGNPLTFGYSNKADDSDTGDNILTALADFNRANDEPYHEKVMGKNLCNTGRAYELIYCAKDDNAPQITPIDPSQAFVVWSTDVKPIELFAVRYFAVNVMNQVNYQIEVYTKDSIYSYQAEGNPAADWKLQQQVEHSFGDVPLIEYVLNDERVGVWEPKLDEIDEYDQSLSEMANSQADFSNAMLMINGEVQNNTGKLEQMIGPDGKPLYIDNLKGGYTSNPKDSSGKTNQVVMVQKVLDTHANVLYLRPYVYDQPNGSKLVSQTTAQYLTKQLSAQDWSTYINQLLADIHKDTNTPDTTDANFAANASGVAMSYKLWGVDQERDIMQSLYQRGLMQRLKLICQQWSFVEGVDVQADQYSNVTVSFTPNLPKNDSEIMQNISAVKGTGAVSDETIQEMAEQVTGIPADQEQQRMADQKDANMQRGQQAFGNLPGMSSDDSEVTDDGDDEATGTETDQAASETGSTGR</sequence>
<evidence type="ECO:0000313" key="2">
    <source>
        <dbReference type="EMBL" id="MFC6180010.1"/>
    </source>
</evidence>
<feature type="compositionally biased region" description="Polar residues" evidence="1">
    <location>
        <begin position="578"/>
        <end position="588"/>
    </location>
</feature>
<gene>
    <name evidence="2" type="ORF">ACFP5Y_01960</name>
</gene>
<name>A0ABW1RWW0_9LACO</name>
<evidence type="ECO:0000256" key="1">
    <source>
        <dbReference type="SAM" id="MobiDB-lite"/>
    </source>
</evidence>
<feature type="compositionally biased region" description="Basic and acidic residues" evidence="1">
    <location>
        <begin position="531"/>
        <end position="542"/>
    </location>
</feature>
<dbReference type="InterPro" id="IPR021145">
    <property type="entry name" value="Portal_protein_SPP1_Gp6-like"/>
</dbReference>
<feature type="region of interest" description="Disordered" evidence="1">
    <location>
        <begin position="525"/>
        <end position="588"/>
    </location>
</feature>